<keyword evidence="1" id="KW-1133">Transmembrane helix</keyword>
<dbReference type="InterPro" id="IPR002716">
    <property type="entry name" value="PIN_dom"/>
</dbReference>
<comment type="caution">
    <text evidence="3">The sequence shown here is derived from an EMBL/GenBank/DDBJ whole genome shotgun (WGS) entry which is preliminary data.</text>
</comment>
<dbReference type="PANTHER" id="PTHR16161">
    <property type="entry name" value="TRANSCRIPTIONAL PROTEIN SWT1"/>
    <property type="match status" value="1"/>
</dbReference>
<dbReference type="CDD" id="cd09883">
    <property type="entry name" value="PIN_VapC_PhoHL-ATPase"/>
    <property type="match status" value="1"/>
</dbReference>
<proteinExistence type="predicted"/>
<dbReference type="EMBL" id="LAZR01049135">
    <property type="protein sequence ID" value="KKK90357.1"/>
    <property type="molecule type" value="Genomic_DNA"/>
</dbReference>
<feature type="non-terminal residue" evidence="3">
    <location>
        <position position="192"/>
    </location>
</feature>
<accession>A0A0F8Z9B6</accession>
<dbReference type="GO" id="GO:0005634">
    <property type="term" value="C:nucleus"/>
    <property type="evidence" value="ECO:0007669"/>
    <property type="project" value="TreeGrafter"/>
</dbReference>
<dbReference type="PANTHER" id="PTHR16161:SF0">
    <property type="entry name" value="TRANSCRIPTIONAL PROTEIN SWT1"/>
    <property type="match status" value="1"/>
</dbReference>
<keyword evidence="1" id="KW-0472">Membrane</keyword>
<evidence type="ECO:0000313" key="3">
    <source>
        <dbReference type="EMBL" id="KKK90357.1"/>
    </source>
</evidence>
<organism evidence="3">
    <name type="scientific">marine sediment metagenome</name>
    <dbReference type="NCBI Taxonomy" id="412755"/>
    <lineage>
        <taxon>unclassified sequences</taxon>
        <taxon>metagenomes</taxon>
        <taxon>ecological metagenomes</taxon>
    </lineage>
</organism>
<sequence length="192" mass="21768">MKNIVVIDTNVLLSDPNVLFLYSDAEVIIPQVVLAELDKVKMVRTDREVRFRGREVSRILFELSKHGALTEGVELDNNSVIRVAQTESQDLPKNLSPRNADDRIIGCAILEKQGHPDTHVLLLTNDLNMLLKAQTYGIEVARHENEFKQSLFAKLMQRLGQRRLALWWIIIPIALAGMLVSLWLFVPSPIPP</sequence>
<dbReference type="SUPFAM" id="SSF88723">
    <property type="entry name" value="PIN domain-like"/>
    <property type="match status" value="1"/>
</dbReference>
<dbReference type="InterPro" id="IPR029060">
    <property type="entry name" value="PIN-like_dom_sf"/>
</dbReference>
<feature type="domain" description="PIN" evidence="2">
    <location>
        <begin position="3"/>
        <end position="131"/>
    </location>
</feature>
<dbReference type="InterPro" id="IPR052626">
    <property type="entry name" value="SWT1_Regulator"/>
</dbReference>
<dbReference type="Gene3D" id="3.40.50.1010">
    <property type="entry name" value="5'-nuclease"/>
    <property type="match status" value="1"/>
</dbReference>
<gene>
    <name evidence="3" type="ORF">LCGC14_2723790</name>
</gene>
<evidence type="ECO:0000256" key="1">
    <source>
        <dbReference type="SAM" id="Phobius"/>
    </source>
</evidence>
<name>A0A0F8Z9B6_9ZZZZ</name>
<dbReference type="SMART" id="SM00670">
    <property type="entry name" value="PINc"/>
    <property type="match status" value="1"/>
</dbReference>
<keyword evidence="1" id="KW-0812">Transmembrane</keyword>
<feature type="transmembrane region" description="Helical" evidence="1">
    <location>
        <begin position="164"/>
        <end position="186"/>
    </location>
</feature>
<protein>
    <recommendedName>
        <fullName evidence="2">PIN domain-containing protein</fullName>
    </recommendedName>
</protein>
<dbReference type="Pfam" id="PF13638">
    <property type="entry name" value="PIN_4"/>
    <property type="match status" value="1"/>
</dbReference>
<dbReference type="AlphaFoldDB" id="A0A0F8Z9B6"/>
<evidence type="ECO:0000259" key="2">
    <source>
        <dbReference type="SMART" id="SM00670"/>
    </source>
</evidence>
<reference evidence="3" key="1">
    <citation type="journal article" date="2015" name="Nature">
        <title>Complex archaea that bridge the gap between prokaryotes and eukaryotes.</title>
        <authorList>
            <person name="Spang A."/>
            <person name="Saw J.H."/>
            <person name="Jorgensen S.L."/>
            <person name="Zaremba-Niedzwiedzka K."/>
            <person name="Martijn J."/>
            <person name="Lind A.E."/>
            <person name="van Eijk R."/>
            <person name="Schleper C."/>
            <person name="Guy L."/>
            <person name="Ettema T.J."/>
        </authorList>
    </citation>
    <scope>NUCLEOTIDE SEQUENCE</scope>
</reference>